<proteinExistence type="predicted"/>
<accession>A0A392UP98</accession>
<name>A0A392UP98_9FABA</name>
<feature type="non-terminal residue" evidence="2">
    <location>
        <position position="63"/>
    </location>
</feature>
<sequence>MEEIENETGTKTDVVDVETVSSMERNLKKTHEPCIARRTRNMSGKVVAAVGGETKSPKQGKKT</sequence>
<protein>
    <submittedName>
        <fullName evidence="2">Uncharacterized protein</fullName>
    </submittedName>
</protein>
<reference evidence="2 3" key="1">
    <citation type="journal article" date="2018" name="Front. Plant Sci.">
        <title>Red Clover (Trifolium pratense) and Zigzag Clover (T. medium) - A Picture of Genomic Similarities and Differences.</title>
        <authorList>
            <person name="Dluhosova J."/>
            <person name="Istvanek J."/>
            <person name="Nedelnik J."/>
            <person name="Repkova J."/>
        </authorList>
    </citation>
    <scope>NUCLEOTIDE SEQUENCE [LARGE SCALE GENOMIC DNA]</scope>
    <source>
        <strain evidence="3">cv. 10/8</strain>
        <tissue evidence="2">Leaf</tissue>
    </source>
</reference>
<dbReference type="Proteomes" id="UP000265520">
    <property type="component" value="Unassembled WGS sequence"/>
</dbReference>
<evidence type="ECO:0000313" key="3">
    <source>
        <dbReference type="Proteomes" id="UP000265520"/>
    </source>
</evidence>
<comment type="caution">
    <text evidence="2">The sequence shown here is derived from an EMBL/GenBank/DDBJ whole genome shotgun (WGS) entry which is preliminary data.</text>
</comment>
<keyword evidence="3" id="KW-1185">Reference proteome</keyword>
<evidence type="ECO:0000256" key="1">
    <source>
        <dbReference type="SAM" id="MobiDB-lite"/>
    </source>
</evidence>
<dbReference type="AlphaFoldDB" id="A0A392UP98"/>
<dbReference type="EMBL" id="LXQA010883496">
    <property type="protein sequence ID" value="MCI75469.1"/>
    <property type="molecule type" value="Genomic_DNA"/>
</dbReference>
<evidence type="ECO:0000313" key="2">
    <source>
        <dbReference type="EMBL" id="MCI75469.1"/>
    </source>
</evidence>
<organism evidence="2 3">
    <name type="scientific">Trifolium medium</name>
    <dbReference type="NCBI Taxonomy" id="97028"/>
    <lineage>
        <taxon>Eukaryota</taxon>
        <taxon>Viridiplantae</taxon>
        <taxon>Streptophyta</taxon>
        <taxon>Embryophyta</taxon>
        <taxon>Tracheophyta</taxon>
        <taxon>Spermatophyta</taxon>
        <taxon>Magnoliopsida</taxon>
        <taxon>eudicotyledons</taxon>
        <taxon>Gunneridae</taxon>
        <taxon>Pentapetalae</taxon>
        <taxon>rosids</taxon>
        <taxon>fabids</taxon>
        <taxon>Fabales</taxon>
        <taxon>Fabaceae</taxon>
        <taxon>Papilionoideae</taxon>
        <taxon>50 kb inversion clade</taxon>
        <taxon>NPAAA clade</taxon>
        <taxon>Hologalegina</taxon>
        <taxon>IRL clade</taxon>
        <taxon>Trifolieae</taxon>
        <taxon>Trifolium</taxon>
    </lineage>
</organism>
<feature type="region of interest" description="Disordered" evidence="1">
    <location>
        <begin position="39"/>
        <end position="63"/>
    </location>
</feature>